<dbReference type="EMBL" id="CAJQZP010001418">
    <property type="protein sequence ID" value="CAG5044752.1"/>
    <property type="molecule type" value="Genomic_DNA"/>
</dbReference>
<organism evidence="1 2">
    <name type="scientific">Parnassius apollo</name>
    <name type="common">Apollo butterfly</name>
    <name type="synonym">Papilio apollo</name>
    <dbReference type="NCBI Taxonomy" id="110799"/>
    <lineage>
        <taxon>Eukaryota</taxon>
        <taxon>Metazoa</taxon>
        <taxon>Ecdysozoa</taxon>
        <taxon>Arthropoda</taxon>
        <taxon>Hexapoda</taxon>
        <taxon>Insecta</taxon>
        <taxon>Pterygota</taxon>
        <taxon>Neoptera</taxon>
        <taxon>Endopterygota</taxon>
        <taxon>Lepidoptera</taxon>
        <taxon>Glossata</taxon>
        <taxon>Ditrysia</taxon>
        <taxon>Papilionoidea</taxon>
        <taxon>Papilionidae</taxon>
        <taxon>Parnassiinae</taxon>
        <taxon>Parnassini</taxon>
        <taxon>Parnassius</taxon>
        <taxon>Parnassius</taxon>
    </lineage>
</organism>
<accession>A0A8S3Y0C4</accession>
<proteinExistence type="predicted"/>
<sequence>MLTNWRARRPLWLARAGRARAGPALGRTGHFILVIAIFLVVRPGGAAARRPAGAFPPPQPVIFESYI</sequence>
<dbReference type="Proteomes" id="UP000691718">
    <property type="component" value="Unassembled WGS sequence"/>
</dbReference>
<name>A0A8S3Y0C4_PARAO</name>
<reference evidence="1" key="1">
    <citation type="submission" date="2021-04" db="EMBL/GenBank/DDBJ databases">
        <authorList>
            <person name="Tunstrom K."/>
        </authorList>
    </citation>
    <scope>NUCLEOTIDE SEQUENCE</scope>
</reference>
<gene>
    <name evidence="1" type="ORF">PAPOLLO_LOCUS23105</name>
</gene>
<evidence type="ECO:0000313" key="1">
    <source>
        <dbReference type="EMBL" id="CAG5044752.1"/>
    </source>
</evidence>
<protein>
    <submittedName>
        <fullName evidence="1">(apollo) hypothetical protein</fullName>
    </submittedName>
</protein>
<dbReference type="AlphaFoldDB" id="A0A8S3Y0C4"/>
<keyword evidence="2" id="KW-1185">Reference proteome</keyword>
<comment type="caution">
    <text evidence="1">The sequence shown here is derived from an EMBL/GenBank/DDBJ whole genome shotgun (WGS) entry which is preliminary data.</text>
</comment>
<evidence type="ECO:0000313" key="2">
    <source>
        <dbReference type="Proteomes" id="UP000691718"/>
    </source>
</evidence>